<dbReference type="RefSeq" id="WP_008067686.1">
    <property type="nucleotide sequence ID" value="NZ_AQWK01000013.1"/>
</dbReference>
<evidence type="ECO:0000256" key="2">
    <source>
        <dbReference type="RuleBase" id="RU362097"/>
    </source>
</evidence>
<sequence length="492" mass="50475">MIARLARLGVLATLLCGGAQAAFAATTPQVEVPLPPTPAGAAPGSVLTTPIAPVSGPAQTIHPGTDVEAQWWHRFGSKAMDDLVTRALAANTDIAQAEAALRQSRDLAGAARGVLFPQIDAGYSYERQRLSRNLSTPLADPNPQVFSIHTAQVSVSYTLDLFGLNRANLRSAQAAARAAEAKAQAMRVMVVGNVLLGVIQNAGLEAQAEAARASIAENREVLDLLRRRQAYGAVGKADVAAQEAALAAAEGALPPIEKARADNLAALAVLIGVAPGSPLPELPALDSIALPADLPLTLPAELVRQRPDVAAAAGALDVAAANVRAAIAARLPQITLSASAGGNATDFAQMFANGNPFWAAIGAISTPIFHGGTLLKQQRAARDALEGAKAAYKGTALQAFADVSNALTALSTDAEALDAAKRGHDAANVSLEFTRKQLELGSVGTFAVLNATAAADQARVQYVQARSQRLSDTVGLFTALGGGQLTAPAPAR</sequence>
<dbReference type="GO" id="GO:0015562">
    <property type="term" value="F:efflux transmembrane transporter activity"/>
    <property type="evidence" value="ECO:0007669"/>
    <property type="project" value="InterPro"/>
</dbReference>
<evidence type="ECO:0000256" key="1">
    <source>
        <dbReference type="ARBA" id="ARBA00007613"/>
    </source>
</evidence>
<dbReference type="STRING" id="983920.Y88_1534"/>
<feature type="chain" id="PRO_5001438440" evidence="2">
    <location>
        <begin position="25"/>
        <end position="492"/>
    </location>
</feature>
<keyword evidence="4" id="KW-1185">Reference proteome</keyword>
<dbReference type="Gene3D" id="2.20.200.10">
    <property type="entry name" value="Outer membrane efflux proteins (OEP)"/>
    <property type="match status" value="1"/>
</dbReference>
<keyword evidence="2" id="KW-1134">Transmembrane beta strand</keyword>
<dbReference type="Pfam" id="PF02321">
    <property type="entry name" value="OEP"/>
    <property type="match status" value="2"/>
</dbReference>
<dbReference type="InParanoid" id="F1Z7I8"/>
<proteinExistence type="inferred from homology"/>
<accession>F1Z7I8</accession>
<comment type="similarity">
    <text evidence="1 2">Belongs to the outer membrane factor (OMF) (TC 1.B.17) family.</text>
</comment>
<keyword evidence="2" id="KW-0449">Lipoprotein</keyword>
<dbReference type="HOGENOM" id="CLU_012817_13_0_5"/>
<gene>
    <name evidence="3" type="ORF">Y88_1534</name>
</gene>
<evidence type="ECO:0000313" key="4">
    <source>
        <dbReference type="Proteomes" id="UP000004728"/>
    </source>
</evidence>
<dbReference type="InterPro" id="IPR003423">
    <property type="entry name" value="OMP_efflux"/>
</dbReference>
<dbReference type="InterPro" id="IPR010131">
    <property type="entry name" value="MdtP/NodT-like"/>
</dbReference>
<dbReference type="PANTHER" id="PTHR30203">
    <property type="entry name" value="OUTER MEMBRANE CATION EFFLUX PROTEIN"/>
    <property type="match status" value="1"/>
</dbReference>
<dbReference type="eggNOG" id="COG1538">
    <property type="taxonomic scope" value="Bacteria"/>
</dbReference>
<evidence type="ECO:0000313" key="3">
    <source>
        <dbReference type="EMBL" id="EGD59379.1"/>
    </source>
</evidence>
<dbReference type="SUPFAM" id="SSF56954">
    <property type="entry name" value="Outer membrane efflux proteins (OEP)"/>
    <property type="match status" value="1"/>
</dbReference>
<organism evidence="3 4">
    <name type="scientific">Novosphingobium nitrogenifigens DSM 19370</name>
    <dbReference type="NCBI Taxonomy" id="983920"/>
    <lineage>
        <taxon>Bacteria</taxon>
        <taxon>Pseudomonadati</taxon>
        <taxon>Pseudomonadota</taxon>
        <taxon>Alphaproteobacteria</taxon>
        <taxon>Sphingomonadales</taxon>
        <taxon>Sphingomonadaceae</taxon>
        <taxon>Novosphingobium</taxon>
    </lineage>
</organism>
<dbReference type="Proteomes" id="UP000004728">
    <property type="component" value="Unassembled WGS sequence"/>
</dbReference>
<keyword evidence="2" id="KW-0472">Membrane</keyword>
<dbReference type="GO" id="GO:0005886">
    <property type="term" value="C:plasma membrane"/>
    <property type="evidence" value="ECO:0007669"/>
    <property type="project" value="UniProtKB-SubCell"/>
</dbReference>
<keyword evidence="2" id="KW-0812">Transmembrane</keyword>
<keyword evidence="2" id="KW-0732">Signal</keyword>
<name>F1Z7I8_9SPHN</name>
<comment type="caution">
    <text evidence="3">The sequence shown here is derived from an EMBL/GenBank/DDBJ whole genome shotgun (WGS) entry which is preliminary data.</text>
</comment>
<feature type="signal peptide" evidence="2">
    <location>
        <begin position="1"/>
        <end position="24"/>
    </location>
</feature>
<dbReference type="PANTHER" id="PTHR30203:SF33">
    <property type="entry name" value="BLR4455 PROTEIN"/>
    <property type="match status" value="1"/>
</dbReference>
<dbReference type="NCBIfam" id="TIGR01845">
    <property type="entry name" value="outer_NodT"/>
    <property type="match status" value="1"/>
</dbReference>
<dbReference type="Gene3D" id="1.20.1600.10">
    <property type="entry name" value="Outer membrane efflux proteins (OEP)"/>
    <property type="match status" value="1"/>
</dbReference>
<dbReference type="AlphaFoldDB" id="F1Z7I8"/>
<dbReference type="EMBL" id="AEWJ01000033">
    <property type="protein sequence ID" value="EGD59379.1"/>
    <property type="molecule type" value="Genomic_DNA"/>
</dbReference>
<protein>
    <submittedName>
        <fullName evidence="3">Heavy metal cation tricomponent efflux outer membrane porin ZneC</fullName>
    </submittedName>
</protein>
<keyword evidence="2" id="KW-0564">Palmitate</keyword>
<comment type="subcellular location">
    <subcellularLocation>
        <location evidence="2">Cell membrane</location>
        <topology evidence="2">Lipid-anchor</topology>
    </subcellularLocation>
</comment>
<reference evidence="3 4" key="1">
    <citation type="journal article" date="2012" name="J. Bacteriol.">
        <title>Draft Genome Sequence of Novosphingobium nitrogenifigens Y88T.</title>
        <authorList>
            <person name="Strabala T.J."/>
            <person name="Macdonald L."/>
            <person name="Liu V."/>
            <person name="Smit A.M."/>
        </authorList>
    </citation>
    <scope>NUCLEOTIDE SEQUENCE [LARGE SCALE GENOMIC DNA]</scope>
    <source>
        <strain evidence="3 4">DSM 19370</strain>
    </source>
</reference>
<dbReference type="OrthoDB" id="7181739at2"/>